<dbReference type="Pfam" id="PF20660">
    <property type="entry name" value="DUF6812"/>
    <property type="match status" value="1"/>
</dbReference>
<dbReference type="EMBL" id="LGHJ01000010">
    <property type="protein sequence ID" value="KPL77181.1"/>
    <property type="molecule type" value="Genomic_DNA"/>
</dbReference>
<organism evidence="1 2">
    <name type="scientific">Bellilinea caldifistulae</name>
    <dbReference type="NCBI Taxonomy" id="360411"/>
    <lineage>
        <taxon>Bacteria</taxon>
        <taxon>Bacillati</taxon>
        <taxon>Chloroflexota</taxon>
        <taxon>Anaerolineae</taxon>
        <taxon>Anaerolineales</taxon>
        <taxon>Anaerolineaceae</taxon>
        <taxon>Bellilinea</taxon>
    </lineage>
</organism>
<dbReference type="STRING" id="360411.AC812_04240"/>
<proteinExistence type="predicted"/>
<keyword evidence="2" id="KW-1185">Reference proteome</keyword>
<sequence length="101" mass="11515">MFANFEEKGKIFTQVVTKEPVDVVIQTPTSCIYGRVHVRPEDRLKDELDRTTAFLAVTQAKIFDREGKNLIYECAFVAVNVANIEWVLPQSELKQNQAGEQ</sequence>
<accession>A0A0P6XLM0</accession>
<protein>
    <submittedName>
        <fullName evidence="1">Uncharacterized protein</fullName>
    </submittedName>
</protein>
<evidence type="ECO:0000313" key="1">
    <source>
        <dbReference type="EMBL" id="KPL77181.1"/>
    </source>
</evidence>
<dbReference type="InterPro" id="IPR049210">
    <property type="entry name" value="DUF6812"/>
</dbReference>
<dbReference type="OrthoDB" id="165632at2"/>
<comment type="caution">
    <text evidence="1">The sequence shown here is derived from an EMBL/GenBank/DDBJ whole genome shotgun (WGS) entry which is preliminary data.</text>
</comment>
<dbReference type="RefSeq" id="WP_061914734.1">
    <property type="nucleotide sequence ID" value="NZ_DF967971.1"/>
</dbReference>
<evidence type="ECO:0000313" key="2">
    <source>
        <dbReference type="Proteomes" id="UP000050514"/>
    </source>
</evidence>
<name>A0A0P6XLM0_9CHLR</name>
<dbReference type="Proteomes" id="UP000050514">
    <property type="component" value="Unassembled WGS sequence"/>
</dbReference>
<reference evidence="1 2" key="1">
    <citation type="submission" date="2015-07" db="EMBL/GenBank/DDBJ databases">
        <title>Draft genome of Bellilinea caldifistulae DSM 17877.</title>
        <authorList>
            <person name="Hemp J."/>
            <person name="Ward L.M."/>
            <person name="Pace L.A."/>
            <person name="Fischer W.W."/>
        </authorList>
    </citation>
    <scope>NUCLEOTIDE SEQUENCE [LARGE SCALE GENOMIC DNA]</scope>
    <source>
        <strain evidence="1 2">GOMI-1</strain>
    </source>
</reference>
<gene>
    <name evidence="1" type="ORF">AC812_04240</name>
</gene>
<dbReference type="AlphaFoldDB" id="A0A0P6XLM0"/>